<protein>
    <submittedName>
        <fullName evidence="2">CGNR zinc finger domain-containing protein</fullName>
    </submittedName>
</protein>
<gene>
    <name evidence="2" type="ORF">JL107_04950</name>
</gene>
<dbReference type="RefSeq" id="WP_205255877.1">
    <property type="nucleotide sequence ID" value="NZ_BAAAPV010000002.1"/>
</dbReference>
<dbReference type="PANTHER" id="PTHR35525">
    <property type="entry name" value="BLL6575 PROTEIN"/>
    <property type="match status" value="1"/>
</dbReference>
<dbReference type="InterPro" id="IPR023286">
    <property type="entry name" value="ABATE_dom_sf"/>
</dbReference>
<dbReference type="AlphaFoldDB" id="A0A938YJB3"/>
<dbReference type="Pfam" id="PF07336">
    <property type="entry name" value="ABATE"/>
    <property type="match status" value="1"/>
</dbReference>
<dbReference type="Pfam" id="PF11706">
    <property type="entry name" value="zf-CGNR"/>
    <property type="match status" value="1"/>
</dbReference>
<evidence type="ECO:0000313" key="3">
    <source>
        <dbReference type="Proteomes" id="UP000663801"/>
    </source>
</evidence>
<accession>A0A938YJB3</accession>
<dbReference type="Gene3D" id="1.10.3300.10">
    <property type="entry name" value="Jann2411-like domain"/>
    <property type="match status" value="1"/>
</dbReference>
<dbReference type="SUPFAM" id="SSF160904">
    <property type="entry name" value="Jann2411-like"/>
    <property type="match status" value="1"/>
</dbReference>
<sequence length="186" mass="20582">MAFAHDTEVVLQSSAALINTLPGASDSGTDELAEPAQLEAYLTGYGFTGSRTHDDAELARVRDLRPRLRRLWTVDRDEAVGLVNEILARARALPRLVRHDGVDWHLHATADEDPLDVRMEVEAAMAVIDVIRTDSYDRMRICAAPDCDAVYVDLSRNRSKRYCDVGNCGNRANVTAYRARRAAGQG</sequence>
<evidence type="ECO:0000313" key="2">
    <source>
        <dbReference type="EMBL" id="MBM9475788.1"/>
    </source>
</evidence>
<reference evidence="2" key="1">
    <citation type="submission" date="2021-01" db="EMBL/GenBank/DDBJ databases">
        <title>KCTC 19127 draft genome.</title>
        <authorList>
            <person name="An D."/>
        </authorList>
    </citation>
    <scope>NUCLEOTIDE SEQUENCE</scope>
    <source>
        <strain evidence="2">KCTC 19127</strain>
    </source>
</reference>
<dbReference type="EMBL" id="JAERWL010000005">
    <property type="protein sequence ID" value="MBM9475788.1"/>
    <property type="molecule type" value="Genomic_DNA"/>
</dbReference>
<dbReference type="InterPro" id="IPR021005">
    <property type="entry name" value="Znf_CGNR"/>
</dbReference>
<comment type="caution">
    <text evidence="2">The sequence shown here is derived from an EMBL/GenBank/DDBJ whole genome shotgun (WGS) entry which is preliminary data.</text>
</comment>
<name>A0A938YJB3_9ACTN</name>
<dbReference type="InterPro" id="IPR010852">
    <property type="entry name" value="ABATE"/>
</dbReference>
<organism evidence="2 3">
    <name type="scientific">Nakamurella flavida</name>
    <dbReference type="NCBI Taxonomy" id="363630"/>
    <lineage>
        <taxon>Bacteria</taxon>
        <taxon>Bacillati</taxon>
        <taxon>Actinomycetota</taxon>
        <taxon>Actinomycetes</taxon>
        <taxon>Nakamurellales</taxon>
        <taxon>Nakamurellaceae</taxon>
        <taxon>Nakamurella</taxon>
    </lineage>
</organism>
<dbReference type="PANTHER" id="PTHR35525:SF3">
    <property type="entry name" value="BLL6575 PROTEIN"/>
    <property type="match status" value="1"/>
</dbReference>
<dbReference type="Proteomes" id="UP000663801">
    <property type="component" value="Unassembled WGS sequence"/>
</dbReference>
<proteinExistence type="predicted"/>
<feature type="domain" description="Zinc finger CGNR" evidence="1">
    <location>
        <begin position="138"/>
        <end position="181"/>
    </location>
</feature>
<evidence type="ECO:0000259" key="1">
    <source>
        <dbReference type="Pfam" id="PF11706"/>
    </source>
</evidence>
<keyword evidence="3" id="KW-1185">Reference proteome</keyword>